<dbReference type="PANTHER" id="PTHR16932">
    <property type="entry name" value="INTERFERON ALPHA-INDUCIBLE PROTEIN 27"/>
    <property type="match status" value="1"/>
</dbReference>
<evidence type="ECO:0000256" key="6">
    <source>
        <dbReference type="SAM" id="MobiDB-lite"/>
    </source>
</evidence>
<evidence type="ECO:0000256" key="2">
    <source>
        <dbReference type="ARBA" id="ARBA00007262"/>
    </source>
</evidence>
<organism evidence="8 9">
    <name type="scientific">Mycena indigotica</name>
    <dbReference type="NCBI Taxonomy" id="2126181"/>
    <lineage>
        <taxon>Eukaryota</taxon>
        <taxon>Fungi</taxon>
        <taxon>Dikarya</taxon>
        <taxon>Basidiomycota</taxon>
        <taxon>Agaricomycotina</taxon>
        <taxon>Agaricomycetes</taxon>
        <taxon>Agaricomycetidae</taxon>
        <taxon>Agaricales</taxon>
        <taxon>Marasmiineae</taxon>
        <taxon>Mycenaceae</taxon>
        <taxon>Mycena</taxon>
    </lineage>
</organism>
<evidence type="ECO:0000256" key="5">
    <source>
        <dbReference type="ARBA" id="ARBA00023136"/>
    </source>
</evidence>
<gene>
    <name evidence="8" type="ORF">MIND_00407300</name>
</gene>
<evidence type="ECO:0000256" key="7">
    <source>
        <dbReference type="SAM" id="Phobius"/>
    </source>
</evidence>
<dbReference type="GeneID" id="59343413"/>
<feature type="transmembrane region" description="Helical" evidence="7">
    <location>
        <begin position="95"/>
        <end position="117"/>
    </location>
</feature>
<feature type="compositionally biased region" description="Polar residues" evidence="6">
    <location>
        <begin position="40"/>
        <end position="55"/>
    </location>
</feature>
<evidence type="ECO:0000313" key="8">
    <source>
        <dbReference type="EMBL" id="KAF7310332.1"/>
    </source>
</evidence>
<dbReference type="InterPro" id="IPR009311">
    <property type="entry name" value="IFI6/IFI27-like"/>
</dbReference>
<dbReference type="AlphaFoldDB" id="A0A8H6T5H6"/>
<evidence type="ECO:0000256" key="4">
    <source>
        <dbReference type="ARBA" id="ARBA00022989"/>
    </source>
</evidence>
<proteinExistence type="inferred from homology"/>
<dbReference type="Proteomes" id="UP000636479">
    <property type="component" value="Unassembled WGS sequence"/>
</dbReference>
<comment type="similarity">
    <text evidence="2">Belongs to the IFI6/IFI27 family.</text>
</comment>
<dbReference type="EMBL" id="JACAZF010000003">
    <property type="protein sequence ID" value="KAF7310332.1"/>
    <property type="molecule type" value="Genomic_DNA"/>
</dbReference>
<accession>A0A8H6T5H6</accession>
<keyword evidence="9" id="KW-1185">Reference proteome</keyword>
<sequence length="187" mass="17894">MPLDRALTFAKTVSELGGRIGRAASAAPPKDKKTDLESEPTPNADGQTEATNSPPASMLSRFRNDHPIAATATAAGLVVAAPLLAPVALVGGLNVIGFGASGVVGGSLAAGIQSVFYGGAVTSGSAFAIAQSIGAGGAALTAAAPFISAGGAAVGVVGASRLLPQGGAANDTVDTASTRASQSPEAA</sequence>
<evidence type="ECO:0000256" key="3">
    <source>
        <dbReference type="ARBA" id="ARBA00022692"/>
    </source>
</evidence>
<dbReference type="PANTHER" id="PTHR16932:SF18">
    <property type="entry name" value="INTERFERON, ALPHA-INDUCIBLE PROTEIN 27-LIKE 2"/>
    <property type="match status" value="1"/>
</dbReference>
<dbReference type="Gene3D" id="6.10.110.10">
    <property type="match status" value="1"/>
</dbReference>
<evidence type="ECO:0000256" key="1">
    <source>
        <dbReference type="ARBA" id="ARBA00004141"/>
    </source>
</evidence>
<comment type="subcellular location">
    <subcellularLocation>
        <location evidence="1">Membrane</location>
        <topology evidence="1">Multi-pass membrane protein</topology>
    </subcellularLocation>
</comment>
<feature type="region of interest" description="Disordered" evidence="6">
    <location>
        <begin position="20"/>
        <end position="61"/>
    </location>
</feature>
<dbReference type="Pfam" id="PF06140">
    <property type="entry name" value="Ifi-6-16"/>
    <property type="match status" value="1"/>
</dbReference>
<dbReference type="InterPro" id="IPR038213">
    <property type="entry name" value="IFI6/IFI27-like_sf"/>
</dbReference>
<dbReference type="RefSeq" id="XP_037223782.1">
    <property type="nucleotide sequence ID" value="XM_037360897.1"/>
</dbReference>
<keyword evidence="4 7" id="KW-1133">Transmembrane helix</keyword>
<comment type="caution">
    <text evidence="8">The sequence shown here is derived from an EMBL/GenBank/DDBJ whole genome shotgun (WGS) entry which is preliminary data.</text>
</comment>
<name>A0A8H6T5H6_9AGAR</name>
<feature type="transmembrane region" description="Helical" evidence="7">
    <location>
        <begin position="68"/>
        <end position="89"/>
    </location>
</feature>
<evidence type="ECO:0000313" key="9">
    <source>
        <dbReference type="Proteomes" id="UP000636479"/>
    </source>
</evidence>
<keyword evidence="3 7" id="KW-0812">Transmembrane</keyword>
<dbReference type="GO" id="GO:0016020">
    <property type="term" value="C:membrane"/>
    <property type="evidence" value="ECO:0007669"/>
    <property type="project" value="UniProtKB-SubCell"/>
</dbReference>
<reference evidence="8" key="1">
    <citation type="submission" date="2020-05" db="EMBL/GenBank/DDBJ databases">
        <title>Mycena genomes resolve the evolution of fungal bioluminescence.</title>
        <authorList>
            <person name="Tsai I.J."/>
        </authorList>
    </citation>
    <scope>NUCLEOTIDE SEQUENCE</scope>
    <source>
        <strain evidence="8">171206Taipei</strain>
    </source>
</reference>
<keyword evidence="5 7" id="KW-0472">Membrane</keyword>
<protein>
    <submittedName>
        <fullName evidence="8">Uncharacterized protein</fullName>
    </submittedName>
</protein>